<dbReference type="InterPro" id="IPR011006">
    <property type="entry name" value="CheY-like_superfamily"/>
</dbReference>
<dbReference type="PANTHER" id="PTHR44591:SF3">
    <property type="entry name" value="RESPONSE REGULATORY DOMAIN-CONTAINING PROTEIN"/>
    <property type="match status" value="1"/>
</dbReference>
<organism evidence="5 6">
    <name type="scientific">Marisediminicola antarctica</name>
    <dbReference type="NCBI Taxonomy" id="674079"/>
    <lineage>
        <taxon>Bacteria</taxon>
        <taxon>Bacillati</taxon>
        <taxon>Actinomycetota</taxon>
        <taxon>Actinomycetes</taxon>
        <taxon>Micrococcales</taxon>
        <taxon>Microbacteriaceae</taxon>
        <taxon>Marisediminicola</taxon>
    </lineage>
</organism>
<dbReference type="AlphaFoldDB" id="A0A7L5AF73"/>
<dbReference type="Proteomes" id="UP000464507">
    <property type="component" value="Chromosome"/>
</dbReference>
<evidence type="ECO:0000256" key="3">
    <source>
        <dbReference type="PROSITE-ProRule" id="PRU00169"/>
    </source>
</evidence>
<protein>
    <submittedName>
        <fullName evidence="5">Histidine kinase</fullName>
    </submittedName>
</protein>
<keyword evidence="5" id="KW-0808">Transferase</keyword>
<dbReference type="InterPro" id="IPR024078">
    <property type="entry name" value="LmbE-like_dom_sf"/>
</dbReference>
<evidence type="ECO:0000256" key="1">
    <source>
        <dbReference type="ARBA" id="ARBA00022553"/>
    </source>
</evidence>
<accession>A0A7L5AF73</accession>
<proteinExistence type="predicted"/>
<keyword evidence="1 3" id="KW-0597">Phosphoprotein</keyword>
<evidence type="ECO:0000259" key="4">
    <source>
        <dbReference type="PROSITE" id="PS50110"/>
    </source>
</evidence>
<dbReference type="Pfam" id="PF00072">
    <property type="entry name" value="Response_reg"/>
    <property type="match status" value="1"/>
</dbReference>
<dbReference type="SUPFAM" id="SSF52172">
    <property type="entry name" value="CheY-like"/>
    <property type="match status" value="1"/>
</dbReference>
<dbReference type="InterPro" id="IPR001789">
    <property type="entry name" value="Sig_transdc_resp-reg_receiver"/>
</dbReference>
<keyword evidence="5" id="KW-0418">Kinase</keyword>
<dbReference type="Gene3D" id="3.40.50.2300">
    <property type="match status" value="1"/>
</dbReference>
<feature type="domain" description="Response regulatory" evidence="4">
    <location>
        <begin position="6"/>
        <end position="121"/>
    </location>
</feature>
<name>A0A7L5AF73_9MICO</name>
<dbReference type="EMBL" id="CP017146">
    <property type="protein sequence ID" value="QHO69100.1"/>
    <property type="molecule type" value="Genomic_DNA"/>
</dbReference>
<dbReference type="SMART" id="SM00448">
    <property type="entry name" value="REC"/>
    <property type="match status" value="1"/>
</dbReference>
<dbReference type="Pfam" id="PF02585">
    <property type="entry name" value="PIG-L"/>
    <property type="match status" value="1"/>
</dbReference>
<dbReference type="InterPro" id="IPR050595">
    <property type="entry name" value="Bact_response_regulator"/>
</dbReference>
<sequence>MQDPYRVVVVEDDLDVAMYTKTVLEKRAGCIVVAVSDPSKVLEAVADFKPDVVITDIEMPGASGLDLISQIRELQPGTPVIVMTAHVSIDYAVTALRNQASEFLTKPVSSADLVAHVTRLGEESRAPRASTARQIVLAIGAHPDDVEIAVGGILAAHRAAGDEVTVLTLSKGTRQGGIRVAWKEGSAAAATIGARLILEDNPEAEIGTPELTVATIKRVVDEVKPTIVYMHSTNDRHQSHRAVHDAGVVSTEQVRMIACYQGSSATVDFHPNRFVTIDGFTDAKLAMLACFAVHDDRPAYLDPDLALATARYWSRYGHGTSCEPLEVLRESLAVS</sequence>
<dbReference type="Gene3D" id="3.40.50.10320">
    <property type="entry name" value="LmbE-like"/>
    <property type="match status" value="1"/>
</dbReference>
<dbReference type="InterPro" id="IPR003737">
    <property type="entry name" value="GlcNAc_PI_deacetylase-related"/>
</dbReference>
<keyword evidence="2" id="KW-0862">Zinc</keyword>
<dbReference type="RefSeq" id="WP_161885460.1">
    <property type="nucleotide sequence ID" value="NZ_CP017146.1"/>
</dbReference>
<evidence type="ECO:0000313" key="6">
    <source>
        <dbReference type="Proteomes" id="UP000464507"/>
    </source>
</evidence>
<feature type="modified residue" description="4-aspartylphosphate" evidence="3">
    <location>
        <position position="56"/>
    </location>
</feature>
<dbReference type="PANTHER" id="PTHR44591">
    <property type="entry name" value="STRESS RESPONSE REGULATOR PROTEIN 1"/>
    <property type="match status" value="1"/>
</dbReference>
<dbReference type="GO" id="GO:0000160">
    <property type="term" value="P:phosphorelay signal transduction system"/>
    <property type="evidence" value="ECO:0007669"/>
    <property type="project" value="InterPro"/>
</dbReference>
<keyword evidence="6" id="KW-1185">Reference proteome</keyword>
<reference evidence="5 6" key="1">
    <citation type="submission" date="2016-09" db="EMBL/GenBank/DDBJ databases">
        <title>Complete genome sequence of microbes from the polar regions.</title>
        <authorList>
            <person name="Liao L."/>
            <person name="Chen B."/>
        </authorList>
    </citation>
    <scope>NUCLEOTIDE SEQUENCE [LARGE SCALE GENOMIC DNA]</scope>
    <source>
        <strain evidence="5 6">ZS314</strain>
    </source>
</reference>
<dbReference type="OrthoDB" id="3514174at2"/>
<dbReference type="PROSITE" id="PS50110">
    <property type="entry name" value="RESPONSE_REGULATORY"/>
    <property type="match status" value="1"/>
</dbReference>
<dbReference type="SUPFAM" id="SSF102588">
    <property type="entry name" value="LmbE-like"/>
    <property type="match status" value="1"/>
</dbReference>
<evidence type="ECO:0000313" key="5">
    <source>
        <dbReference type="EMBL" id="QHO69100.1"/>
    </source>
</evidence>
<dbReference type="GO" id="GO:0016137">
    <property type="term" value="P:glycoside metabolic process"/>
    <property type="evidence" value="ECO:0007669"/>
    <property type="project" value="UniProtKB-ARBA"/>
</dbReference>
<gene>
    <name evidence="5" type="ORF">BHD05_04990</name>
</gene>
<dbReference type="CDD" id="cd00156">
    <property type="entry name" value="REC"/>
    <property type="match status" value="1"/>
</dbReference>
<dbReference type="GO" id="GO:0016301">
    <property type="term" value="F:kinase activity"/>
    <property type="evidence" value="ECO:0007669"/>
    <property type="project" value="UniProtKB-KW"/>
</dbReference>
<dbReference type="KEGG" id="mant:BHD05_04990"/>
<evidence type="ECO:0000256" key="2">
    <source>
        <dbReference type="ARBA" id="ARBA00022833"/>
    </source>
</evidence>